<gene>
    <name evidence="3" type="ORF">GcM1_188034</name>
</gene>
<proteinExistence type="predicted"/>
<evidence type="ECO:0000313" key="4">
    <source>
        <dbReference type="Proteomes" id="UP000285326"/>
    </source>
</evidence>
<comment type="caution">
    <text evidence="3">The sequence shown here is derived from an EMBL/GenBank/DDBJ whole genome shotgun (WGS) entry which is preliminary data.</text>
</comment>
<dbReference type="Pfam" id="PF22936">
    <property type="entry name" value="Pol_BBD"/>
    <property type="match status" value="1"/>
</dbReference>
<protein>
    <recommendedName>
        <fullName evidence="2">Retrovirus-related Pol polyprotein from transposon TNT 1-94-like beta-barrel domain-containing protein</fullName>
    </recommendedName>
</protein>
<dbReference type="InterPro" id="IPR054722">
    <property type="entry name" value="PolX-like_BBD"/>
</dbReference>
<evidence type="ECO:0000259" key="2">
    <source>
        <dbReference type="Pfam" id="PF22936"/>
    </source>
</evidence>
<feature type="compositionally biased region" description="Acidic residues" evidence="1">
    <location>
        <begin position="328"/>
        <end position="342"/>
    </location>
</feature>
<sequence length="426" mass="48897">MDTDNVRRPVSTLTRENRRSWFKELKYWLIGENIFFVVEKNLEQYASETLPQVKTNIKECKKDVEDTRGYAAMKDQITKVEINGLNEIKEQRWVSVNAKVLFTLSKCIDQFNRELLDHFETAREHKSSANSRKQDLHQITSFKFEMIDGAPMEMTIPEAWAHLLSARGRKRESNPSMAVNFTKEVLLEYFLNSLPLSHNTILQAIDANPNQDVYEKLEILERNEKIFDLNANLEGAHAARTGGRIPGKSKSRQRGKDSQTKILCHFFEQEHLKYQCELRRLLMAVISEFKISNARESETQKKTSHAQRYSKGSRDFAAKNQSDHDSEVESPTDSCDEDEEMESCQYSKDKSRPCKIPESDWCSDSGWTTDMTGNPALFRGPITRIKNRTIMVGGGKLYAEYMGQVEMKAFGTSLILENVLLVPGLG</sequence>
<feature type="region of interest" description="Disordered" evidence="1">
    <location>
        <begin position="296"/>
        <end position="349"/>
    </location>
</feature>
<evidence type="ECO:0000313" key="3">
    <source>
        <dbReference type="EMBL" id="RKF80972.1"/>
    </source>
</evidence>
<evidence type="ECO:0000256" key="1">
    <source>
        <dbReference type="SAM" id="MobiDB-lite"/>
    </source>
</evidence>
<dbReference type="EMBL" id="MCBS01018803">
    <property type="protein sequence ID" value="RKF80972.1"/>
    <property type="molecule type" value="Genomic_DNA"/>
</dbReference>
<feature type="compositionally biased region" description="Basic and acidic residues" evidence="1">
    <location>
        <begin position="312"/>
        <end position="327"/>
    </location>
</feature>
<dbReference type="Proteomes" id="UP000285326">
    <property type="component" value="Unassembled WGS sequence"/>
</dbReference>
<accession>A0A420J2D4</accession>
<reference evidence="3 4" key="1">
    <citation type="journal article" date="2018" name="BMC Genomics">
        <title>Comparative genome analyses reveal sequence features reflecting distinct modes of host-adaptation between dicot and monocot powdery mildew.</title>
        <authorList>
            <person name="Wu Y."/>
            <person name="Ma X."/>
            <person name="Pan Z."/>
            <person name="Kale S.D."/>
            <person name="Song Y."/>
            <person name="King H."/>
            <person name="Zhang Q."/>
            <person name="Presley C."/>
            <person name="Deng X."/>
            <person name="Wei C.I."/>
            <person name="Xiao S."/>
        </authorList>
    </citation>
    <scope>NUCLEOTIDE SEQUENCE [LARGE SCALE GENOMIC DNA]</scope>
    <source>
        <strain evidence="3">UMSG1</strain>
    </source>
</reference>
<organism evidence="3 4">
    <name type="scientific">Golovinomyces cichoracearum</name>
    <dbReference type="NCBI Taxonomy" id="62708"/>
    <lineage>
        <taxon>Eukaryota</taxon>
        <taxon>Fungi</taxon>
        <taxon>Dikarya</taxon>
        <taxon>Ascomycota</taxon>
        <taxon>Pezizomycotina</taxon>
        <taxon>Leotiomycetes</taxon>
        <taxon>Erysiphales</taxon>
        <taxon>Erysiphaceae</taxon>
        <taxon>Golovinomyces</taxon>
    </lineage>
</organism>
<dbReference type="AlphaFoldDB" id="A0A420J2D4"/>
<name>A0A420J2D4_9PEZI</name>
<feature type="domain" description="Retrovirus-related Pol polyprotein from transposon TNT 1-94-like beta-barrel" evidence="2">
    <location>
        <begin position="361"/>
        <end position="425"/>
    </location>
</feature>